<dbReference type="Proteomes" id="UP000004995">
    <property type="component" value="Unassembled WGS sequence"/>
</dbReference>
<dbReference type="AlphaFoldDB" id="K3XNM3"/>
<proteinExistence type="predicted"/>
<dbReference type="HOGENOM" id="CLU_2390208_0_0_1"/>
<dbReference type="Gramene" id="KQL05677">
    <property type="protein sequence ID" value="KQL05677"/>
    <property type="gene ID" value="SETIT_003496mg"/>
</dbReference>
<reference evidence="2" key="1">
    <citation type="journal article" date="2012" name="Nat. Biotechnol.">
        <title>Reference genome sequence of the model plant Setaria.</title>
        <authorList>
            <person name="Bennetzen J.L."/>
            <person name="Schmutz J."/>
            <person name="Wang H."/>
            <person name="Percifield R."/>
            <person name="Hawkins J."/>
            <person name="Pontaroli A.C."/>
            <person name="Estep M."/>
            <person name="Feng L."/>
            <person name="Vaughn J.N."/>
            <person name="Grimwood J."/>
            <person name="Jenkins J."/>
            <person name="Barry K."/>
            <person name="Lindquist E."/>
            <person name="Hellsten U."/>
            <person name="Deshpande S."/>
            <person name="Wang X."/>
            <person name="Wu X."/>
            <person name="Mitros T."/>
            <person name="Triplett J."/>
            <person name="Yang X."/>
            <person name="Ye C.Y."/>
            <person name="Mauro-Herrera M."/>
            <person name="Wang L."/>
            <person name="Li P."/>
            <person name="Sharma M."/>
            <person name="Sharma R."/>
            <person name="Ronald P.C."/>
            <person name="Panaud O."/>
            <person name="Kellogg E.A."/>
            <person name="Brutnell T.P."/>
            <person name="Doust A.N."/>
            <person name="Tuskan G.A."/>
            <person name="Rokhsar D."/>
            <person name="Devos K.M."/>
        </authorList>
    </citation>
    <scope>NUCLEOTIDE SEQUENCE [LARGE SCALE GENOMIC DNA]</scope>
    <source>
        <strain evidence="2">cv. Yugu1</strain>
    </source>
</reference>
<organism evidence="1 2">
    <name type="scientific">Setaria italica</name>
    <name type="common">Foxtail millet</name>
    <name type="synonym">Panicum italicum</name>
    <dbReference type="NCBI Taxonomy" id="4555"/>
    <lineage>
        <taxon>Eukaryota</taxon>
        <taxon>Viridiplantae</taxon>
        <taxon>Streptophyta</taxon>
        <taxon>Embryophyta</taxon>
        <taxon>Tracheophyta</taxon>
        <taxon>Spermatophyta</taxon>
        <taxon>Magnoliopsida</taxon>
        <taxon>Liliopsida</taxon>
        <taxon>Poales</taxon>
        <taxon>Poaceae</taxon>
        <taxon>PACMAD clade</taxon>
        <taxon>Panicoideae</taxon>
        <taxon>Panicodae</taxon>
        <taxon>Paniceae</taxon>
        <taxon>Cenchrinae</taxon>
        <taxon>Setaria</taxon>
    </lineage>
</organism>
<dbReference type="Gramene" id="KQL05678">
    <property type="protein sequence ID" value="KQL05678"/>
    <property type="gene ID" value="SETIT_003496mg"/>
</dbReference>
<dbReference type="EnsemblPlants" id="KQL05677">
    <property type="protein sequence ID" value="KQL05677"/>
    <property type="gene ID" value="SETIT_003496mg"/>
</dbReference>
<sequence length="94" mass="11188">MWFFPILKTEGTAYCIWIGNINSLIHCIELSCWCVLILFQKGLLFYKKFFYKRTTLEQLHCWSCTHVLLKNRPRSSSPNLQISRSILFITSCYM</sequence>
<evidence type="ECO:0000313" key="1">
    <source>
        <dbReference type="EnsemblPlants" id="KQL05677"/>
    </source>
</evidence>
<evidence type="ECO:0000313" key="2">
    <source>
        <dbReference type="Proteomes" id="UP000004995"/>
    </source>
</evidence>
<keyword evidence="2" id="KW-1185">Reference proteome</keyword>
<protein>
    <submittedName>
        <fullName evidence="1">Uncharacterized protein</fullName>
    </submittedName>
</protein>
<reference evidence="1" key="2">
    <citation type="submission" date="2018-08" db="UniProtKB">
        <authorList>
            <consortium name="EnsemblPlants"/>
        </authorList>
    </citation>
    <scope>IDENTIFICATION</scope>
    <source>
        <strain evidence="1">Yugu1</strain>
    </source>
</reference>
<dbReference type="EnsemblPlants" id="KQL05678">
    <property type="protein sequence ID" value="KQL05678"/>
    <property type="gene ID" value="SETIT_003496mg"/>
</dbReference>
<accession>K3XNM3</accession>
<dbReference type="EMBL" id="AGNK02003153">
    <property type="status" value="NOT_ANNOTATED_CDS"/>
    <property type="molecule type" value="Genomic_DNA"/>
</dbReference>
<name>K3XNM3_SETIT</name>